<accession>A0AAD1U3S5</accession>
<proteinExistence type="predicted"/>
<reference evidence="3" key="1">
    <citation type="submission" date="2023-07" db="EMBL/GenBank/DDBJ databases">
        <authorList>
            <consortium name="AG Swart"/>
            <person name="Singh M."/>
            <person name="Singh A."/>
            <person name="Seah K."/>
            <person name="Emmerich C."/>
        </authorList>
    </citation>
    <scope>NUCLEOTIDE SEQUENCE</scope>
    <source>
        <strain evidence="3">DP1</strain>
    </source>
</reference>
<keyword evidence="2" id="KW-0472">Membrane</keyword>
<comment type="caution">
    <text evidence="3">The sequence shown here is derived from an EMBL/GenBank/DDBJ whole genome shotgun (WGS) entry which is preliminary data.</text>
</comment>
<keyword evidence="2" id="KW-1133">Transmembrane helix</keyword>
<evidence type="ECO:0000313" key="4">
    <source>
        <dbReference type="Proteomes" id="UP001295684"/>
    </source>
</evidence>
<evidence type="ECO:0000313" key="3">
    <source>
        <dbReference type="EMBL" id="CAI2361630.1"/>
    </source>
</evidence>
<organism evidence="3 4">
    <name type="scientific">Euplotes crassus</name>
    <dbReference type="NCBI Taxonomy" id="5936"/>
    <lineage>
        <taxon>Eukaryota</taxon>
        <taxon>Sar</taxon>
        <taxon>Alveolata</taxon>
        <taxon>Ciliophora</taxon>
        <taxon>Intramacronucleata</taxon>
        <taxon>Spirotrichea</taxon>
        <taxon>Hypotrichia</taxon>
        <taxon>Euplotida</taxon>
        <taxon>Euplotidae</taxon>
        <taxon>Moneuplotes</taxon>
    </lineage>
</organism>
<feature type="transmembrane region" description="Helical" evidence="2">
    <location>
        <begin position="25"/>
        <end position="46"/>
    </location>
</feature>
<feature type="region of interest" description="Disordered" evidence="1">
    <location>
        <begin position="87"/>
        <end position="115"/>
    </location>
</feature>
<keyword evidence="2" id="KW-0812">Transmembrane</keyword>
<dbReference type="Proteomes" id="UP001295684">
    <property type="component" value="Unassembled WGS sequence"/>
</dbReference>
<sequence>MPNLVNLIKSYEFLSVVGDSSNHDTIILCGFLVVSILLLIGVPVYCSLSKHEDDKVSASSEEIKLLKFVFPNNKDSQKKIFQYSNLTKSKSSSCNEESTDGNKSGSLPESSSEKLDRQCEKLFGLLVPEKVKKTYDSN</sequence>
<name>A0AAD1U3S5_EUPCR</name>
<gene>
    <name evidence="3" type="ORF">ECRASSUSDP1_LOCUS2942</name>
</gene>
<feature type="compositionally biased region" description="Polar residues" evidence="1">
    <location>
        <begin position="87"/>
        <end position="110"/>
    </location>
</feature>
<protein>
    <submittedName>
        <fullName evidence="3">Uncharacterized protein</fullName>
    </submittedName>
</protein>
<evidence type="ECO:0000256" key="1">
    <source>
        <dbReference type="SAM" id="MobiDB-lite"/>
    </source>
</evidence>
<dbReference type="EMBL" id="CAMPGE010002819">
    <property type="protein sequence ID" value="CAI2361630.1"/>
    <property type="molecule type" value="Genomic_DNA"/>
</dbReference>
<dbReference type="AlphaFoldDB" id="A0AAD1U3S5"/>
<keyword evidence="4" id="KW-1185">Reference proteome</keyword>
<evidence type="ECO:0000256" key="2">
    <source>
        <dbReference type="SAM" id="Phobius"/>
    </source>
</evidence>